<keyword evidence="1" id="KW-0732">Signal</keyword>
<name>A0A1Q2KY36_9BACL</name>
<evidence type="ECO:0000313" key="3">
    <source>
        <dbReference type="Proteomes" id="UP000188184"/>
    </source>
</evidence>
<protein>
    <recommendedName>
        <fullName evidence="4">DUF4352 domain-containing protein</fullName>
    </recommendedName>
</protein>
<dbReference type="KEGG" id="pmar:B0X71_08485"/>
<reference evidence="2 3" key="1">
    <citation type="submission" date="2017-02" db="EMBL/GenBank/DDBJ databases">
        <title>The complete genomic sequence of a novel cold adapted crude oil-degrading bacterium Planococcus qaidamina Y42.</title>
        <authorList>
            <person name="Yang R."/>
        </authorList>
    </citation>
    <scope>NUCLEOTIDE SEQUENCE [LARGE SCALE GENOMIC DNA]</scope>
    <source>
        <strain evidence="2 3">Y42</strain>
    </source>
</reference>
<dbReference type="AlphaFoldDB" id="A0A1Q2KY36"/>
<accession>A0A1Q2KY36</accession>
<gene>
    <name evidence="2" type="ORF">B0X71_08485</name>
</gene>
<feature type="signal peptide" evidence="1">
    <location>
        <begin position="1"/>
        <end position="21"/>
    </location>
</feature>
<evidence type="ECO:0000256" key="1">
    <source>
        <dbReference type="SAM" id="SignalP"/>
    </source>
</evidence>
<keyword evidence="3" id="KW-1185">Reference proteome</keyword>
<sequence length="213" mass="23181">MKGLGLLVLGAVMLAGCSDEADTALAAETATNAWDGLPAEYAENPQVTDDRELTVMGDAIIDEKGTLTLENINTEPVRKTIGPLTLTIRESKLMHYQPDSSLKDFYQSYTHDSDFYLVKLTVEFTNLSAEPVKFWPAETVLTSGGELKTREDDVYSENLNEPIQSGETKAGSIGFIVKNAGFESLAITTSDLLDQQGELIIPGDIISINFAVR</sequence>
<proteinExistence type="predicted"/>
<feature type="chain" id="PRO_5039345483" description="DUF4352 domain-containing protein" evidence="1">
    <location>
        <begin position="22"/>
        <end position="213"/>
    </location>
</feature>
<organism evidence="2 3">
    <name type="scientific">Planococcus lenghuensis</name>
    <dbReference type="NCBI Taxonomy" id="2213202"/>
    <lineage>
        <taxon>Bacteria</taxon>
        <taxon>Bacillati</taxon>
        <taxon>Bacillota</taxon>
        <taxon>Bacilli</taxon>
        <taxon>Bacillales</taxon>
        <taxon>Caryophanaceae</taxon>
        <taxon>Planococcus</taxon>
    </lineage>
</organism>
<dbReference type="Proteomes" id="UP000188184">
    <property type="component" value="Chromosome"/>
</dbReference>
<evidence type="ECO:0008006" key="4">
    <source>
        <dbReference type="Google" id="ProtNLM"/>
    </source>
</evidence>
<dbReference type="PROSITE" id="PS51257">
    <property type="entry name" value="PROKAR_LIPOPROTEIN"/>
    <property type="match status" value="1"/>
</dbReference>
<evidence type="ECO:0000313" key="2">
    <source>
        <dbReference type="EMBL" id="AQQ53128.1"/>
    </source>
</evidence>
<dbReference type="EMBL" id="CP019640">
    <property type="protein sequence ID" value="AQQ53128.1"/>
    <property type="molecule type" value="Genomic_DNA"/>
</dbReference>